<comment type="caution">
    <text evidence="2">The sequence shown here is derived from an EMBL/GenBank/DDBJ whole genome shotgun (WGS) entry which is preliminary data.</text>
</comment>
<proteinExistence type="predicted"/>
<dbReference type="RefSeq" id="WP_378192410.1">
    <property type="nucleotide sequence ID" value="NZ_JBHMBK010000008.1"/>
</dbReference>
<dbReference type="EMBL" id="JBHMBK010000008">
    <property type="protein sequence ID" value="MFB9685090.1"/>
    <property type="molecule type" value="Genomic_DNA"/>
</dbReference>
<organism evidence="2 3">
    <name type="scientific">Amycolatopsis plumensis</name>
    <dbReference type="NCBI Taxonomy" id="236508"/>
    <lineage>
        <taxon>Bacteria</taxon>
        <taxon>Bacillati</taxon>
        <taxon>Actinomycetota</taxon>
        <taxon>Actinomycetes</taxon>
        <taxon>Pseudonocardiales</taxon>
        <taxon>Pseudonocardiaceae</taxon>
        <taxon>Amycolatopsis</taxon>
    </lineage>
</organism>
<gene>
    <name evidence="2" type="ORF">ACFFTO_12935</name>
</gene>
<accession>A0ABV5U3Y1</accession>
<reference evidence="2 3" key="1">
    <citation type="submission" date="2024-09" db="EMBL/GenBank/DDBJ databases">
        <authorList>
            <person name="Sun Q."/>
            <person name="Mori K."/>
        </authorList>
    </citation>
    <scope>NUCLEOTIDE SEQUENCE [LARGE SCALE GENOMIC DNA]</scope>
    <source>
        <strain evidence="2 3">JCM 13852</strain>
    </source>
</reference>
<sequence>MPGAIRDPPGIFPAIAEMRAGNRFFDAGKAGKRDPPAGRFSALVSAKSAAVAETGRVGEEKGSPGDERPKRDDGEPTPIFDAVFDATRAQANTPNPPPEPGKAER</sequence>
<name>A0ABV5U3Y1_9PSEU</name>
<feature type="region of interest" description="Disordered" evidence="1">
    <location>
        <begin position="47"/>
        <end position="105"/>
    </location>
</feature>
<keyword evidence="3" id="KW-1185">Reference proteome</keyword>
<evidence type="ECO:0000256" key="1">
    <source>
        <dbReference type="SAM" id="MobiDB-lite"/>
    </source>
</evidence>
<dbReference type="Proteomes" id="UP001589535">
    <property type="component" value="Unassembled WGS sequence"/>
</dbReference>
<evidence type="ECO:0000313" key="3">
    <source>
        <dbReference type="Proteomes" id="UP001589535"/>
    </source>
</evidence>
<protein>
    <submittedName>
        <fullName evidence="2">Uncharacterized protein</fullName>
    </submittedName>
</protein>
<feature type="compositionally biased region" description="Basic and acidic residues" evidence="1">
    <location>
        <begin position="56"/>
        <end position="74"/>
    </location>
</feature>
<feature type="compositionally biased region" description="Pro residues" evidence="1">
    <location>
        <begin position="94"/>
        <end position="105"/>
    </location>
</feature>
<evidence type="ECO:0000313" key="2">
    <source>
        <dbReference type="EMBL" id="MFB9685090.1"/>
    </source>
</evidence>